<keyword evidence="3" id="KW-0804">Transcription</keyword>
<dbReference type="Gene3D" id="1.10.357.10">
    <property type="entry name" value="Tetracycline Repressor, domain 2"/>
    <property type="match status" value="1"/>
</dbReference>
<dbReference type="EMBL" id="CP073347">
    <property type="protein sequence ID" value="UTW10275.1"/>
    <property type="molecule type" value="Genomic_DNA"/>
</dbReference>
<dbReference type="RefSeq" id="WP_255852308.1">
    <property type="nucleotide sequence ID" value="NZ_CP073347.1"/>
</dbReference>
<dbReference type="SUPFAM" id="SSF48498">
    <property type="entry name" value="Tetracyclin repressor-like, C-terminal domain"/>
    <property type="match status" value="1"/>
</dbReference>
<evidence type="ECO:0000313" key="7">
    <source>
        <dbReference type="Proteomes" id="UP001058461"/>
    </source>
</evidence>
<keyword evidence="7" id="KW-1185">Reference proteome</keyword>
<gene>
    <name evidence="6" type="ORF">KDW95_13275</name>
</gene>
<dbReference type="Gene3D" id="1.10.10.60">
    <property type="entry name" value="Homeodomain-like"/>
    <property type="match status" value="1"/>
</dbReference>
<evidence type="ECO:0000256" key="2">
    <source>
        <dbReference type="ARBA" id="ARBA00023125"/>
    </source>
</evidence>
<evidence type="ECO:0000256" key="1">
    <source>
        <dbReference type="ARBA" id="ARBA00023015"/>
    </source>
</evidence>
<dbReference type="InterPro" id="IPR001647">
    <property type="entry name" value="HTH_TetR"/>
</dbReference>
<dbReference type="PANTHER" id="PTHR47506">
    <property type="entry name" value="TRANSCRIPTIONAL REGULATORY PROTEIN"/>
    <property type="match status" value="1"/>
</dbReference>
<accession>A0ABY5HD57</accession>
<sequence>MVHIAKFDRDTVVRSAMALFWQKGFGGTSTRDLQQAVNMHPGSIYAAFGNKAGLYREALDCYAATMAGELLAQVERQGSFVAGFKAFVRQALFDASQAASAETCMLVKARMELDGKQDELYEHAGLHLQRLEQLFTRLLEDDRQRGTLIESTPVVELARYLQIQFMGLRSYRACGGGDAAIEKVIERLFTGYEA</sequence>
<dbReference type="InterPro" id="IPR036271">
    <property type="entry name" value="Tet_transcr_reg_TetR-rel_C_sf"/>
</dbReference>
<keyword evidence="2 4" id="KW-0238">DNA-binding</keyword>
<feature type="DNA-binding region" description="H-T-H motif" evidence="4">
    <location>
        <begin position="29"/>
        <end position="48"/>
    </location>
</feature>
<reference evidence="6" key="1">
    <citation type="submission" date="2021-04" db="EMBL/GenBank/DDBJ databases">
        <title>Oceanospirillales bacteria with DddD are important DMSP degraders in coastal seawater.</title>
        <authorList>
            <person name="Liu J."/>
        </authorList>
    </citation>
    <scope>NUCLEOTIDE SEQUENCE</scope>
    <source>
        <strain evidence="6">D13-1</strain>
    </source>
</reference>
<dbReference type="Proteomes" id="UP001058461">
    <property type="component" value="Chromosome"/>
</dbReference>
<evidence type="ECO:0000313" key="6">
    <source>
        <dbReference type="EMBL" id="UTW10275.1"/>
    </source>
</evidence>
<evidence type="ECO:0000259" key="5">
    <source>
        <dbReference type="PROSITE" id="PS50977"/>
    </source>
</evidence>
<dbReference type="PANTHER" id="PTHR47506:SF10">
    <property type="entry name" value="TRANSCRIPTIONAL REGULATORY PROTEIN"/>
    <property type="match status" value="1"/>
</dbReference>
<dbReference type="Pfam" id="PF00440">
    <property type="entry name" value="TetR_N"/>
    <property type="match status" value="1"/>
</dbReference>
<dbReference type="SUPFAM" id="SSF46689">
    <property type="entry name" value="Homeodomain-like"/>
    <property type="match status" value="1"/>
</dbReference>
<evidence type="ECO:0000256" key="4">
    <source>
        <dbReference type="PROSITE-ProRule" id="PRU00335"/>
    </source>
</evidence>
<organism evidence="6 7">
    <name type="scientific">Marinobacterium rhizophilum</name>
    <dbReference type="NCBI Taxonomy" id="420402"/>
    <lineage>
        <taxon>Bacteria</taxon>
        <taxon>Pseudomonadati</taxon>
        <taxon>Pseudomonadota</taxon>
        <taxon>Gammaproteobacteria</taxon>
        <taxon>Oceanospirillales</taxon>
        <taxon>Oceanospirillaceae</taxon>
        <taxon>Marinobacterium</taxon>
    </lineage>
</organism>
<dbReference type="InterPro" id="IPR009057">
    <property type="entry name" value="Homeodomain-like_sf"/>
</dbReference>
<proteinExistence type="predicted"/>
<protein>
    <submittedName>
        <fullName evidence="6">TetR/AcrR family transcriptional regulator</fullName>
    </submittedName>
</protein>
<evidence type="ECO:0000256" key="3">
    <source>
        <dbReference type="ARBA" id="ARBA00023163"/>
    </source>
</evidence>
<keyword evidence="1" id="KW-0805">Transcription regulation</keyword>
<dbReference type="PROSITE" id="PS50977">
    <property type="entry name" value="HTH_TETR_2"/>
    <property type="match status" value="1"/>
</dbReference>
<name>A0ABY5HD57_9GAMM</name>
<feature type="domain" description="HTH tetR-type" evidence="5">
    <location>
        <begin position="6"/>
        <end position="66"/>
    </location>
</feature>